<evidence type="ECO:0000256" key="1">
    <source>
        <dbReference type="ARBA" id="ARBA00004141"/>
    </source>
</evidence>
<dbReference type="Proteomes" id="UP000523079">
    <property type="component" value="Unassembled WGS sequence"/>
</dbReference>
<dbReference type="GO" id="GO:0005886">
    <property type="term" value="C:plasma membrane"/>
    <property type="evidence" value="ECO:0007669"/>
    <property type="project" value="UniProtKB-SubCell"/>
</dbReference>
<accession>A0A7W3IPJ6</accession>
<sequence length="308" mass="31804">MTDAASAVLSVVLTVVVLGVGGLCAAAFGGVLAGPSVRHGLTLPLAETARLLRQRRRSAPGADLLLWRIAGAGLVLVPLLMLAVVPLGPPPVLDSAVGVVWFNTADVAVWALVWLLGWGANATFALVGAFRFLASALAYELPLMFALTAPAVAAHSLRVTDIVAAQAGLPYVVWMPLAFVVLLVGVAGFSVWGSLGPAAGPDLAGGVLGELSGPDRWLALTGRYLLLVAGSVFTAALFLGGGAGPLLPSWCWLLVKSAVLVAALVVLRNRLVLLRPDRFMEIGWLILLPAALLQLLVVSLLVTVGGWS</sequence>
<feature type="transmembrane region" description="Helical" evidence="6">
    <location>
        <begin position="279"/>
        <end position="302"/>
    </location>
</feature>
<keyword evidence="4 6" id="KW-0472">Membrane</keyword>
<feature type="transmembrane region" description="Helical" evidence="6">
    <location>
        <begin position="247"/>
        <end position="267"/>
    </location>
</feature>
<keyword evidence="5" id="KW-0520">NAD</keyword>
<feature type="transmembrane region" description="Helical" evidence="6">
    <location>
        <begin position="137"/>
        <end position="157"/>
    </location>
</feature>
<proteinExistence type="inferred from homology"/>
<dbReference type="GO" id="GO:0009060">
    <property type="term" value="P:aerobic respiration"/>
    <property type="evidence" value="ECO:0007669"/>
    <property type="project" value="TreeGrafter"/>
</dbReference>
<evidence type="ECO:0000256" key="6">
    <source>
        <dbReference type="SAM" id="Phobius"/>
    </source>
</evidence>
<dbReference type="AlphaFoldDB" id="A0A7W3IPJ6"/>
<evidence type="ECO:0000256" key="2">
    <source>
        <dbReference type="ARBA" id="ARBA00022692"/>
    </source>
</evidence>
<dbReference type="EMBL" id="JACGWT010000001">
    <property type="protein sequence ID" value="MBA8792887.1"/>
    <property type="molecule type" value="Genomic_DNA"/>
</dbReference>
<evidence type="ECO:0000313" key="8">
    <source>
        <dbReference type="Proteomes" id="UP000523079"/>
    </source>
</evidence>
<dbReference type="InterPro" id="IPR001694">
    <property type="entry name" value="NADH_UbQ_OxRdtase_su1/FPO"/>
</dbReference>
<evidence type="ECO:0000256" key="3">
    <source>
        <dbReference type="ARBA" id="ARBA00022989"/>
    </source>
</evidence>
<evidence type="ECO:0000256" key="5">
    <source>
        <dbReference type="RuleBase" id="RU000471"/>
    </source>
</evidence>
<comment type="subcellular location">
    <subcellularLocation>
        <location evidence="5">Cell membrane</location>
        <topology evidence="5">Multi-pass membrane protein</topology>
    </subcellularLocation>
    <subcellularLocation>
        <location evidence="1">Membrane</location>
        <topology evidence="1">Multi-pass membrane protein</topology>
    </subcellularLocation>
</comment>
<dbReference type="PANTHER" id="PTHR11432">
    <property type="entry name" value="NADH DEHYDROGENASE SUBUNIT 1"/>
    <property type="match status" value="1"/>
</dbReference>
<reference evidence="7 8" key="1">
    <citation type="submission" date="2020-07" db="EMBL/GenBank/DDBJ databases">
        <title>Sequencing the genomes of 1000 actinobacteria strains.</title>
        <authorList>
            <person name="Klenk H.-P."/>
        </authorList>
    </citation>
    <scope>NUCLEOTIDE SEQUENCE [LARGE SCALE GENOMIC DNA]</scope>
    <source>
        <strain evidence="7 8">DSM 100723</strain>
    </source>
</reference>
<comment type="similarity">
    <text evidence="5">Belongs to the complex I subunit 1 family.</text>
</comment>
<protein>
    <submittedName>
        <fullName evidence="7">NADH-quinone oxidoreductase subunit H</fullName>
    </submittedName>
</protein>
<feature type="transmembrane region" description="Helical" evidence="6">
    <location>
        <begin position="6"/>
        <end position="33"/>
    </location>
</feature>
<keyword evidence="2 5" id="KW-0812">Transmembrane</keyword>
<feature type="transmembrane region" description="Helical" evidence="6">
    <location>
        <begin position="224"/>
        <end position="241"/>
    </location>
</feature>
<dbReference type="PANTHER" id="PTHR11432:SF3">
    <property type="entry name" value="NADH-UBIQUINONE OXIDOREDUCTASE CHAIN 1"/>
    <property type="match status" value="1"/>
</dbReference>
<feature type="transmembrane region" description="Helical" evidence="6">
    <location>
        <begin position="169"/>
        <end position="192"/>
    </location>
</feature>
<evidence type="ECO:0000313" key="7">
    <source>
        <dbReference type="EMBL" id="MBA8792887.1"/>
    </source>
</evidence>
<feature type="transmembrane region" description="Helical" evidence="6">
    <location>
        <begin position="65"/>
        <end position="87"/>
    </location>
</feature>
<feature type="transmembrane region" description="Helical" evidence="6">
    <location>
        <begin position="107"/>
        <end position="130"/>
    </location>
</feature>
<keyword evidence="3 6" id="KW-1133">Transmembrane helix</keyword>
<dbReference type="RefSeq" id="WP_182558471.1">
    <property type="nucleotide sequence ID" value="NZ_JACGWT010000001.1"/>
</dbReference>
<organism evidence="7 8">
    <name type="scientific">Microlunatus kandeliicorticis</name>
    <dbReference type="NCBI Taxonomy" id="1759536"/>
    <lineage>
        <taxon>Bacteria</taxon>
        <taxon>Bacillati</taxon>
        <taxon>Actinomycetota</taxon>
        <taxon>Actinomycetes</taxon>
        <taxon>Propionibacteriales</taxon>
        <taxon>Propionibacteriaceae</taxon>
        <taxon>Microlunatus</taxon>
    </lineage>
</organism>
<name>A0A7W3IPJ6_9ACTN</name>
<gene>
    <name evidence="7" type="ORF">FHX74_000481</name>
</gene>
<dbReference type="GO" id="GO:0003954">
    <property type="term" value="F:NADH dehydrogenase activity"/>
    <property type="evidence" value="ECO:0007669"/>
    <property type="project" value="TreeGrafter"/>
</dbReference>
<keyword evidence="8" id="KW-1185">Reference proteome</keyword>
<evidence type="ECO:0000256" key="4">
    <source>
        <dbReference type="ARBA" id="ARBA00023136"/>
    </source>
</evidence>
<comment type="caution">
    <text evidence="7">The sequence shown here is derived from an EMBL/GenBank/DDBJ whole genome shotgun (WGS) entry which is preliminary data.</text>
</comment>
<dbReference type="Pfam" id="PF00146">
    <property type="entry name" value="NADHdh"/>
    <property type="match status" value="1"/>
</dbReference>